<feature type="compositionally biased region" description="Low complexity" evidence="1">
    <location>
        <begin position="296"/>
        <end position="310"/>
    </location>
</feature>
<keyword evidence="3" id="KW-1185">Reference proteome</keyword>
<feature type="compositionally biased region" description="Low complexity" evidence="1">
    <location>
        <begin position="46"/>
        <end position="57"/>
    </location>
</feature>
<evidence type="ECO:0000313" key="2">
    <source>
        <dbReference type="EMBL" id="KAF2663388.1"/>
    </source>
</evidence>
<reference evidence="2" key="1">
    <citation type="journal article" date="2020" name="Stud. Mycol.">
        <title>101 Dothideomycetes genomes: a test case for predicting lifestyles and emergence of pathogens.</title>
        <authorList>
            <person name="Haridas S."/>
            <person name="Albert R."/>
            <person name="Binder M."/>
            <person name="Bloem J."/>
            <person name="Labutti K."/>
            <person name="Salamov A."/>
            <person name="Andreopoulos B."/>
            <person name="Baker S."/>
            <person name="Barry K."/>
            <person name="Bills G."/>
            <person name="Bluhm B."/>
            <person name="Cannon C."/>
            <person name="Castanera R."/>
            <person name="Culley D."/>
            <person name="Daum C."/>
            <person name="Ezra D."/>
            <person name="Gonzalez J."/>
            <person name="Henrissat B."/>
            <person name="Kuo A."/>
            <person name="Liang C."/>
            <person name="Lipzen A."/>
            <person name="Lutzoni F."/>
            <person name="Magnuson J."/>
            <person name="Mondo S."/>
            <person name="Nolan M."/>
            <person name="Ohm R."/>
            <person name="Pangilinan J."/>
            <person name="Park H.-J."/>
            <person name="Ramirez L."/>
            <person name="Alfaro M."/>
            <person name="Sun H."/>
            <person name="Tritt A."/>
            <person name="Yoshinaga Y."/>
            <person name="Zwiers L.-H."/>
            <person name="Turgeon B."/>
            <person name="Goodwin S."/>
            <person name="Spatafora J."/>
            <person name="Crous P."/>
            <person name="Grigoriev I."/>
        </authorList>
    </citation>
    <scope>NUCLEOTIDE SEQUENCE</scope>
    <source>
        <strain evidence="2">CBS 115976</strain>
    </source>
</reference>
<proteinExistence type="predicted"/>
<feature type="compositionally biased region" description="Basic and acidic residues" evidence="1">
    <location>
        <begin position="228"/>
        <end position="248"/>
    </location>
</feature>
<protein>
    <submittedName>
        <fullName evidence="2">Uncharacterized protein</fullName>
    </submittedName>
</protein>
<feature type="compositionally biased region" description="Low complexity" evidence="1">
    <location>
        <begin position="268"/>
        <end position="279"/>
    </location>
</feature>
<sequence length="443" mass="44768">MISDSKPTETDENYIQNNVLHPSDIKPKAAETSTEKSAEKPKEGLAASTTSFISSIAPGATTAGMVGSIPKEGTSKDVPGAFIETPANEEKAFSVNPIPASEGVGNPIDLKPGESVPHHSEFTTNTVNSGVKLDKESYEKADAGPASDIVAEANKSTPVVGGTIIPESALPMGEGGVSPFIQSSGAGTTTAAMVGELPKENVGVPEVVSESQTAAKVDPEASANPEAVEEKKEVESELKSKVPEEKATSDGSPSAGGIAGAVGGGVAAVGAAATGAALATHKKATEAAKPVTDKMASTTGAATSSTPASSVPNVVSESIEKAHQSPEAAANAEAVAEKKAVESEFLKHVPKETQSGEPAPTITAATTETAPTTGTTAPKTDTTVPKTETTAPTTEAGPATPKKDTTSPAVASASTKKKNRASIFGKIKAKIDEVRHKDKKEKS</sequence>
<dbReference type="Proteomes" id="UP000799302">
    <property type="component" value="Unassembled WGS sequence"/>
</dbReference>
<feature type="compositionally biased region" description="Gly residues" evidence="1">
    <location>
        <begin position="257"/>
        <end position="267"/>
    </location>
</feature>
<feature type="compositionally biased region" description="Basic and acidic residues" evidence="1">
    <location>
        <begin position="23"/>
        <end position="43"/>
    </location>
</feature>
<feature type="region of interest" description="Disordered" evidence="1">
    <location>
        <begin position="204"/>
        <end position="421"/>
    </location>
</feature>
<name>A0A6A6TWZ5_9PEZI</name>
<evidence type="ECO:0000256" key="1">
    <source>
        <dbReference type="SAM" id="MobiDB-lite"/>
    </source>
</evidence>
<organism evidence="2 3">
    <name type="scientific">Microthyrium microscopicum</name>
    <dbReference type="NCBI Taxonomy" id="703497"/>
    <lineage>
        <taxon>Eukaryota</taxon>
        <taxon>Fungi</taxon>
        <taxon>Dikarya</taxon>
        <taxon>Ascomycota</taxon>
        <taxon>Pezizomycotina</taxon>
        <taxon>Dothideomycetes</taxon>
        <taxon>Dothideomycetes incertae sedis</taxon>
        <taxon>Microthyriales</taxon>
        <taxon>Microthyriaceae</taxon>
        <taxon>Microthyrium</taxon>
    </lineage>
</organism>
<evidence type="ECO:0000313" key="3">
    <source>
        <dbReference type="Proteomes" id="UP000799302"/>
    </source>
</evidence>
<dbReference type="AlphaFoldDB" id="A0A6A6TWZ5"/>
<feature type="compositionally biased region" description="Basic and acidic residues" evidence="1">
    <location>
        <begin position="335"/>
        <end position="351"/>
    </location>
</feature>
<dbReference type="EMBL" id="MU004246">
    <property type="protein sequence ID" value="KAF2663388.1"/>
    <property type="molecule type" value="Genomic_DNA"/>
</dbReference>
<gene>
    <name evidence="2" type="ORF">BT63DRAFT_126085</name>
</gene>
<feature type="region of interest" description="Disordered" evidence="1">
    <location>
        <begin position="1"/>
        <end position="130"/>
    </location>
</feature>
<feature type="compositionally biased region" description="Low complexity" evidence="1">
    <location>
        <begin position="358"/>
        <end position="400"/>
    </location>
</feature>
<accession>A0A6A6TWZ5</accession>
<dbReference type="OrthoDB" id="5873279at2759"/>